<dbReference type="PANTHER" id="PTHR31157">
    <property type="entry name" value="SCP DOMAIN-CONTAINING PROTEIN"/>
    <property type="match status" value="1"/>
</dbReference>
<evidence type="ECO:0000256" key="1">
    <source>
        <dbReference type="SAM" id="MobiDB-lite"/>
    </source>
</evidence>
<comment type="caution">
    <text evidence="4">The sequence shown here is derived from an EMBL/GenBank/DDBJ whole genome shotgun (WGS) entry which is preliminary data.</text>
</comment>
<dbReference type="CDD" id="cd05379">
    <property type="entry name" value="CAP_bacterial"/>
    <property type="match status" value="1"/>
</dbReference>
<name>A0ABT8Y3U7_9SPHN</name>
<proteinExistence type="predicted"/>
<feature type="domain" description="SCP" evidence="3">
    <location>
        <begin position="96"/>
        <end position="197"/>
    </location>
</feature>
<evidence type="ECO:0000259" key="3">
    <source>
        <dbReference type="Pfam" id="PF00188"/>
    </source>
</evidence>
<evidence type="ECO:0000313" key="5">
    <source>
        <dbReference type="Proteomes" id="UP001169764"/>
    </source>
</evidence>
<gene>
    <name evidence="4" type="ORF">Q4F19_01205</name>
</gene>
<dbReference type="InterPro" id="IPR014044">
    <property type="entry name" value="CAP_dom"/>
</dbReference>
<feature type="chain" id="PRO_5045644962" evidence="2">
    <location>
        <begin position="22"/>
        <end position="224"/>
    </location>
</feature>
<dbReference type="Pfam" id="PF00188">
    <property type="entry name" value="CAP"/>
    <property type="match status" value="1"/>
</dbReference>
<feature type="region of interest" description="Disordered" evidence="1">
    <location>
        <begin position="115"/>
        <end position="134"/>
    </location>
</feature>
<reference evidence="4" key="1">
    <citation type="submission" date="2023-07" db="EMBL/GenBank/DDBJ databases">
        <authorList>
            <person name="Kim M."/>
        </authorList>
    </citation>
    <scope>NUCLEOTIDE SEQUENCE</scope>
    <source>
        <strain evidence="4">BIUV-7</strain>
    </source>
</reference>
<protein>
    <submittedName>
        <fullName evidence="4">CAP domain-containing protein</fullName>
    </submittedName>
</protein>
<evidence type="ECO:0000256" key="2">
    <source>
        <dbReference type="SAM" id="SignalP"/>
    </source>
</evidence>
<sequence>MRAAGAIAAASLVLATVPATATVVGASTGLEAQVFAALNAMRAEPGAHVADLRSYRQHLRGKIVTMPGTRISYRTREGAVPVDEALTFLSGAGGRVQLASDPVLAAAAADHVAQQSRSGRTGHFGADGSGPWSRVERRGGGGMVTEVIAYGAFDAADVVRQLVVDDGVPNRGHRRAVFASHLRYAGVACGPHPTFRTMCVIDMADAPGGQMDDRSARFRIASAR</sequence>
<dbReference type="EMBL" id="JAUOTP010000001">
    <property type="protein sequence ID" value="MDO6412989.1"/>
    <property type="molecule type" value="Genomic_DNA"/>
</dbReference>
<evidence type="ECO:0000313" key="4">
    <source>
        <dbReference type="EMBL" id="MDO6412989.1"/>
    </source>
</evidence>
<dbReference type="PANTHER" id="PTHR31157:SF1">
    <property type="entry name" value="SCP DOMAIN-CONTAINING PROTEIN"/>
    <property type="match status" value="1"/>
</dbReference>
<accession>A0ABT8Y3U7</accession>
<dbReference type="InterPro" id="IPR035940">
    <property type="entry name" value="CAP_sf"/>
</dbReference>
<dbReference type="Proteomes" id="UP001169764">
    <property type="component" value="Unassembled WGS sequence"/>
</dbReference>
<keyword evidence="5" id="KW-1185">Reference proteome</keyword>
<dbReference type="Gene3D" id="3.40.33.10">
    <property type="entry name" value="CAP"/>
    <property type="match status" value="1"/>
</dbReference>
<feature type="signal peptide" evidence="2">
    <location>
        <begin position="1"/>
        <end position="21"/>
    </location>
</feature>
<dbReference type="RefSeq" id="WP_303539315.1">
    <property type="nucleotide sequence ID" value="NZ_JAUOTP010000001.1"/>
</dbReference>
<organism evidence="4 5">
    <name type="scientific">Sphingomonas natans</name>
    <dbReference type="NCBI Taxonomy" id="3063330"/>
    <lineage>
        <taxon>Bacteria</taxon>
        <taxon>Pseudomonadati</taxon>
        <taxon>Pseudomonadota</taxon>
        <taxon>Alphaproteobacteria</taxon>
        <taxon>Sphingomonadales</taxon>
        <taxon>Sphingomonadaceae</taxon>
        <taxon>Sphingomonas</taxon>
    </lineage>
</organism>
<keyword evidence="2" id="KW-0732">Signal</keyword>